<keyword evidence="4" id="KW-0862">Zinc</keyword>
<dbReference type="AlphaFoldDB" id="A0A1A6HJZ6"/>
<dbReference type="InterPro" id="IPR036236">
    <property type="entry name" value="Znf_C2H2_sf"/>
</dbReference>
<dbReference type="OrthoDB" id="6077919at2759"/>
<dbReference type="SMART" id="SM00355">
    <property type="entry name" value="ZnF_C2H2"/>
    <property type="match status" value="5"/>
</dbReference>
<dbReference type="STRING" id="56216.A0A1A6HJZ6"/>
<evidence type="ECO:0000256" key="6">
    <source>
        <dbReference type="PROSITE-ProRule" id="PRU00042"/>
    </source>
</evidence>
<dbReference type="Pfam" id="PF13912">
    <property type="entry name" value="zf-C2H2_6"/>
    <property type="match status" value="1"/>
</dbReference>
<keyword evidence="5" id="KW-0539">Nucleus</keyword>
<evidence type="ECO:0000256" key="1">
    <source>
        <dbReference type="ARBA" id="ARBA00004123"/>
    </source>
</evidence>
<feature type="domain" description="C2H2-type" evidence="8">
    <location>
        <begin position="291"/>
        <end position="318"/>
    </location>
</feature>
<evidence type="ECO:0000256" key="2">
    <source>
        <dbReference type="ARBA" id="ARBA00022723"/>
    </source>
</evidence>
<comment type="caution">
    <text evidence="9">The sequence shown here is derived from an EMBL/GenBank/DDBJ whole genome shotgun (WGS) entry which is preliminary data.</text>
</comment>
<evidence type="ECO:0000259" key="8">
    <source>
        <dbReference type="PROSITE" id="PS50157"/>
    </source>
</evidence>
<accession>A0A1A6HJZ6</accession>
<dbReference type="PROSITE" id="PS50157">
    <property type="entry name" value="ZINC_FINGER_C2H2_2"/>
    <property type="match status" value="5"/>
</dbReference>
<dbReference type="GO" id="GO:0005634">
    <property type="term" value="C:nucleus"/>
    <property type="evidence" value="ECO:0007669"/>
    <property type="project" value="UniProtKB-SubCell"/>
</dbReference>
<dbReference type="FunFam" id="3.30.160.60:FF:000573">
    <property type="entry name" value="Putative zinc finger protein 236"/>
    <property type="match status" value="1"/>
</dbReference>
<feature type="domain" description="C2H2-type" evidence="8">
    <location>
        <begin position="28"/>
        <end position="55"/>
    </location>
</feature>
<dbReference type="Gene3D" id="3.30.160.60">
    <property type="entry name" value="Classic Zinc Finger"/>
    <property type="match status" value="4"/>
</dbReference>
<feature type="domain" description="C2H2-type" evidence="8">
    <location>
        <begin position="319"/>
        <end position="346"/>
    </location>
</feature>
<feature type="compositionally biased region" description="Polar residues" evidence="7">
    <location>
        <begin position="196"/>
        <end position="217"/>
    </location>
</feature>
<dbReference type="FunFam" id="3.30.160.60:FF:001609">
    <property type="entry name" value="Zinc finger protein 236"/>
    <property type="match status" value="1"/>
</dbReference>
<sequence length="371" mass="41019">MFTAEEGVTVAPVLLRSSGLEMFLFQNLICSECGDEFTLHSQLAIHMEEHRQELANNRVHTCKACKKEFETTPELKEHMKTHCKVSKMHMGGPSNSTNSSETAHVITATIFQTLPLQQVEAQVSSVSSQQNSQAVTDVIQQLLELAEPGPVEAQQSPQSGRQLSVTVGINQDILQQALENSGLSSLPVAAPPSDCSHAQTSTVSPQSPHASSVSAEQADSLDAEQEKGQESPEKMDKKEKKILKKKSPFLPGSIREENGVRWHVCPYCTKEFRKPSDLVRHIRIHTHEKPFKCPQCFRAFAVKSTLTAHIKTHTGIKAFKCQYCMKSFSTSGSLKVHIRLHTGVHMLAGVQEVQSRNSLTSFFPPPPFVDL</sequence>
<dbReference type="FunFam" id="3.30.160.60:FF:001012">
    <property type="entry name" value="Zinc finger protein 236"/>
    <property type="match status" value="1"/>
</dbReference>
<feature type="domain" description="C2H2-type" evidence="8">
    <location>
        <begin position="60"/>
        <end position="82"/>
    </location>
</feature>
<feature type="domain" description="C2H2-type" evidence="8">
    <location>
        <begin position="263"/>
        <end position="290"/>
    </location>
</feature>
<protein>
    <recommendedName>
        <fullName evidence="8">C2H2-type domain-containing protein</fullName>
    </recommendedName>
</protein>
<reference evidence="9 10" key="1">
    <citation type="submission" date="2016-06" db="EMBL/GenBank/DDBJ databases">
        <title>The Draft Genome Sequence and Annotation of the Desert Woodrat Neotoma lepida.</title>
        <authorList>
            <person name="Campbell M."/>
            <person name="Oakeson K.F."/>
            <person name="Yandell M."/>
            <person name="Halpert J.R."/>
            <person name="Dearing D."/>
        </authorList>
    </citation>
    <scope>NUCLEOTIDE SEQUENCE [LARGE SCALE GENOMIC DNA]</scope>
    <source>
        <strain evidence="9">417</strain>
        <tissue evidence="9">Liver</tissue>
    </source>
</reference>
<keyword evidence="2" id="KW-0479">Metal-binding</keyword>
<keyword evidence="3 6" id="KW-0863">Zinc-finger</keyword>
<organism evidence="9 10">
    <name type="scientific">Neotoma lepida</name>
    <name type="common">Desert woodrat</name>
    <dbReference type="NCBI Taxonomy" id="56216"/>
    <lineage>
        <taxon>Eukaryota</taxon>
        <taxon>Metazoa</taxon>
        <taxon>Chordata</taxon>
        <taxon>Craniata</taxon>
        <taxon>Vertebrata</taxon>
        <taxon>Euteleostomi</taxon>
        <taxon>Mammalia</taxon>
        <taxon>Eutheria</taxon>
        <taxon>Euarchontoglires</taxon>
        <taxon>Glires</taxon>
        <taxon>Rodentia</taxon>
        <taxon>Myomorpha</taxon>
        <taxon>Muroidea</taxon>
        <taxon>Cricetidae</taxon>
        <taxon>Neotominae</taxon>
        <taxon>Neotoma</taxon>
    </lineage>
</organism>
<evidence type="ECO:0000313" key="10">
    <source>
        <dbReference type="Proteomes" id="UP000092124"/>
    </source>
</evidence>
<evidence type="ECO:0000256" key="4">
    <source>
        <dbReference type="ARBA" id="ARBA00022833"/>
    </source>
</evidence>
<dbReference type="GO" id="GO:0000981">
    <property type="term" value="F:DNA-binding transcription factor activity, RNA polymerase II-specific"/>
    <property type="evidence" value="ECO:0007669"/>
    <property type="project" value="TreeGrafter"/>
</dbReference>
<dbReference type="EMBL" id="LZPO01027414">
    <property type="protein sequence ID" value="OBS78544.1"/>
    <property type="molecule type" value="Genomic_DNA"/>
</dbReference>
<dbReference type="PROSITE" id="PS00028">
    <property type="entry name" value="ZINC_FINGER_C2H2_1"/>
    <property type="match status" value="5"/>
</dbReference>
<dbReference type="InterPro" id="IPR051643">
    <property type="entry name" value="Transcr_Reg_ZincFinger"/>
</dbReference>
<name>A0A1A6HJZ6_NEOLE</name>
<gene>
    <name evidence="9" type="ORF">A6R68_19068</name>
</gene>
<dbReference type="GO" id="GO:0008270">
    <property type="term" value="F:zinc ion binding"/>
    <property type="evidence" value="ECO:0007669"/>
    <property type="project" value="UniProtKB-KW"/>
</dbReference>
<evidence type="ECO:0000313" key="9">
    <source>
        <dbReference type="EMBL" id="OBS78544.1"/>
    </source>
</evidence>
<dbReference type="GO" id="GO:0000978">
    <property type="term" value="F:RNA polymerase II cis-regulatory region sequence-specific DNA binding"/>
    <property type="evidence" value="ECO:0007669"/>
    <property type="project" value="TreeGrafter"/>
</dbReference>
<dbReference type="PANTHER" id="PTHR24396:SF21">
    <property type="entry name" value="ZINC FINGER PROTEIN 236"/>
    <property type="match status" value="1"/>
</dbReference>
<evidence type="ECO:0000256" key="5">
    <source>
        <dbReference type="ARBA" id="ARBA00023242"/>
    </source>
</evidence>
<dbReference type="PANTHER" id="PTHR24396">
    <property type="entry name" value="ZINC FINGER PROTEIN"/>
    <property type="match status" value="1"/>
</dbReference>
<evidence type="ECO:0000256" key="3">
    <source>
        <dbReference type="ARBA" id="ARBA00022771"/>
    </source>
</evidence>
<keyword evidence="10" id="KW-1185">Reference proteome</keyword>
<evidence type="ECO:0000256" key="7">
    <source>
        <dbReference type="SAM" id="MobiDB-lite"/>
    </source>
</evidence>
<comment type="subcellular location">
    <subcellularLocation>
        <location evidence="1">Nucleus</location>
    </subcellularLocation>
</comment>
<dbReference type="Pfam" id="PF00096">
    <property type="entry name" value="zf-C2H2"/>
    <property type="match status" value="3"/>
</dbReference>
<dbReference type="Proteomes" id="UP000092124">
    <property type="component" value="Unassembled WGS sequence"/>
</dbReference>
<dbReference type="InterPro" id="IPR013087">
    <property type="entry name" value="Znf_C2H2_type"/>
</dbReference>
<proteinExistence type="predicted"/>
<feature type="compositionally biased region" description="Basic and acidic residues" evidence="7">
    <location>
        <begin position="224"/>
        <end position="239"/>
    </location>
</feature>
<feature type="region of interest" description="Disordered" evidence="7">
    <location>
        <begin position="185"/>
        <end position="246"/>
    </location>
</feature>
<dbReference type="SUPFAM" id="SSF57667">
    <property type="entry name" value="beta-beta-alpha zinc fingers"/>
    <property type="match status" value="3"/>
</dbReference>